<keyword evidence="9" id="KW-0679">Respiratory chain</keyword>
<comment type="catalytic activity">
    <reaction evidence="8 9">
        <text>a ubiquinone + NADH + 5 H(+)(in) = a ubiquinol + NAD(+) + 4 H(+)(out)</text>
        <dbReference type="Rhea" id="RHEA:29091"/>
        <dbReference type="Rhea" id="RHEA-COMP:9565"/>
        <dbReference type="Rhea" id="RHEA-COMP:9566"/>
        <dbReference type="ChEBI" id="CHEBI:15378"/>
        <dbReference type="ChEBI" id="CHEBI:16389"/>
        <dbReference type="ChEBI" id="CHEBI:17976"/>
        <dbReference type="ChEBI" id="CHEBI:57540"/>
        <dbReference type="ChEBI" id="CHEBI:57945"/>
        <dbReference type="EC" id="7.1.1.2"/>
    </reaction>
</comment>
<keyword evidence="4 9" id="KW-0813">Transport</keyword>
<dbReference type="InterPro" id="IPR000440">
    <property type="entry name" value="NADH_UbQ/plastoQ_OxRdtase_su3"/>
</dbReference>
<dbReference type="EC" id="7.1.1.2" evidence="9"/>
<comment type="subcellular location">
    <subcellularLocation>
        <location evidence="1">Membrane</location>
    </subcellularLocation>
    <subcellularLocation>
        <location evidence="9">Mitochondrion membrane</location>
        <topology evidence="9">Multi-pass membrane protein</topology>
    </subcellularLocation>
</comment>
<feature type="transmembrane region" description="Helical" evidence="9">
    <location>
        <begin position="83"/>
        <end position="105"/>
    </location>
</feature>
<dbReference type="InterPro" id="IPR038430">
    <property type="entry name" value="NDAH_ubi_oxred_su3_sf"/>
</dbReference>
<comment type="similarity">
    <text evidence="2 9">Belongs to the complex I subunit 3 family.</text>
</comment>
<evidence type="ECO:0000256" key="6">
    <source>
        <dbReference type="ARBA" id="ARBA00022989"/>
    </source>
</evidence>
<organism evidence="10">
    <name type="scientific">Phallus indusiatus</name>
    <dbReference type="NCBI Taxonomy" id="146777"/>
    <lineage>
        <taxon>Eukaryota</taxon>
        <taxon>Fungi</taxon>
        <taxon>Dikarya</taxon>
        <taxon>Basidiomycota</taxon>
        <taxon>Agaricomycotina</taxon>
        <taxon>Agaricomycetes</taxon>
        <taxon>Phallomycetidae</taxon>
        <taxon>Phallales</taxon>
        <taxon>Phallaceae</taxon>
        <taxon>Phallus</taxon>
    </lineage>
</organism>
<evidence type="ECO:0000256" key="3">
    <source>
        <dbReference type="ARBA" id="ARBA00021007"/>
    </source>
</evidence>
<keyword evidence="7 9" id="KW-0472">Membrane</keyword>
<evidence type="ECO:0000256" key="5">
    <source>
        <dbReference type="ARBA" id="ARBA00022692"/>
    </source>
</evidence>
<evidence type="ECO:0000313" key="10">
    <source>
        <dbReference type="EMBL" id="QLD96621.1"/>
    </source>
</evidence>
<gene>
    <name evidence="10" type="primary">nad3</name>
</gene>
<geneLocation type="mitochondrion" evidence="10"/>
<dbReference type="GO" id="GO:0008137">
    <property type="term" value="F:NADH dehydrogenase (ubiquinone) activity"/>
    <property type="evidence" value="ECO:0007669"/>
    <property type="project" value="UniProtKB-UniRule"/>
</dbReference>
<dbReference type="Gene3D" id="1.20.58.1610">
    <property type="entry name" value="NADH:ubiquinone/plastoquinone oxidoreductase, chain 3"/>
    <property type="match status" value="1"/>
</dbReference>
<reference evidence="10" key="1">
    <citation type="journal article" name="Front. Microbiol.">
        <title>Mitogenomes of Two Phallus Mushroom Species Reveal Gene Rearrangement, Intron Dynamics, and Basidiomycete Phylogeny.</title>
        <authorList>
            <person name="Chen C."/>
            <person name="Wang J."/>
            <person name="Li Q."/>
            <person name="Fu R."/>
            <person name="Jin X."/>
            <person name="Huang W."/>
            <person name="Lu D."/>
        </authorList>
    </citation>
    <scope>NUCLEOTIDE SEQUENCE</scope>
    <source>
        <tissue evidence="10">Fruiting body</tissue>
    </source>
</reference>
<keyword evidence="9" id="KW-0249">Electron transport</keyword>
<protein>
    <recommendedName>
        <fullName evidence="3 9">NADH-ubiquinone oxidoreductase chain 3</fullName>
        <ecNumber evidence="9">7.1.1.2</ecNumber>
    </recommendedName>
</protein>
<keyword evidence="9" id="KW-0830">Ubiquinone</keyword>
<evidence type="ECO:0000256" key="8">
    <source>
        <dbReference type="ARBA" id="ARBA00049551"/>
    </source>
</evidence>
<evidence type="ECO:0000256" key="7">
    <source>
        <dbReference type="ARBA" id="ARBA00023136"/>
    </source>
</evidence>
<evidence type="ECO:0000256" key="2">
    <source>
        <dbReference type="ARBA" id="ARBA00008472"/>
    </source>
</evidence>
<feature type="transmembrane region" description="Helical" evidence="9">
    <location>
        <begin position="55"/>
        <end position="77"/>
    </location>
</feature>
<dbReference type="GeneID" id="58116826"/>
<dbReference type="PANTHER" id="PTHR11058">
    <property type="entry name" value="NADH-UBIQUINONE OXIDOREDUCTASE CHAIN 3"/>
    <property type="match status" value="1"/>
</dbReference>
<dbReference type="PANTHER" id="PTHR11058:SF9">
    <property type="entry name" value="NADH-UBIQUINONE OXIDOREDUCTASE CHAIN 3"/>
    <property type="match status" value="1"/>
</dbReference>
<comment type="function">
    <text evidence="9">Core subunit of the mitochondrial membrane respiratory chain NADH dehydrogenase (Complex I) which catalyzes electron transfer from NADH through the respiratory chain, using ubiquinone as an electron acceptor. Essential for the catalytic activity of complex I.</text>
</comment>
<keyword evidence="9" id="KW-0520">NAD</keyword>
<sequence length="132" mass="15172">MTTLLILFIFVPILVVILLAINLLLASHSPDYEKNQPYECGFYPKFDSLFSRFNIFHFNLGLCFLMFDLELLLYFPISVSLSNVSYFGLSIALVFFLILTIGFILELSQSVIKLTDLSKLNLNNEFLKESNK</sequence>
<evidence type="ECO:0000256" key="9">
    <source>
        <dbReference type="RuleBase" id="RU003640"/>
    </source>
</evidence>
<keyword evidence="6 9" id="KW-1133">Transmembrane helix</keyword>
<name>A0A7D5JX47_9AGAM</name>
<dbReference type="EMBL" id="MT528240">
    <property type="protein sequence ID" value="QLD96621.1"/>
    <property type="molecule type" value="Genomic_DNA"/>
</dbReference>
<dbReference type="RefSeq" id="YP_009912184.1">
    <property type="nucleotide sequence ID" value="NC_050041.1"/>
</dbReference>
<evidence type="ECO:0000256" key="4">
    <source>
        <dbReference type="ARBA" id="ARBA00022448"/>
    </source>
</evidence>
<evidence type="ECO:0000256" key="1">
    <source>
        <dbReference type="ARBA" id="ARBA00004370"/>
    </source>
</evidence>
<feature type="transmembrane region" description="Helical" evidence="9">
    <location>
        <begin position="6"/>
        <end position="25"/>
    </location>
</feature>
<dbReference type="GO" id="GO:0030964">
    <property type="term" value="C:NADH dehydrogenase complex"/>
    <property type="evidence" value="ECO:0007669"/>
    <property type="project" value="TreeGrafter"/>
</dbReference>
<keyword evidence="9" id="KW-1278">Translocase</keyword>
<keyword evidence="5 9" id="KW-0812">Transmembrane</keyword>
<keyword evidence="9 10" id="KW-0496">Mitochondrion</keyword>
<accession>A0A7D5JX47</accession>
<dbReference type="AlphaFoldDB" id="A0A7D5JX47"/>
<proteinExistence type="inferred from homology"/>
<dbReference type="GO" id="GO:0031966">
    <property type="term" value="C:mitochondrial membrane"/>
    <property type="evidence" value="ECO:0007669"/>
    <property type="project" value="UniProtKB-SubCell"/>
</dbReference>
<dbReference type="Pfam" id="PF00507">
    <property type="entry name" value="Oxidored_q4"/>
    <property type="match status" value="1"/>
</dbReference>